<reference evidence="5" key="2">
    <citation type="journal article" date="2023" name="Plants (Basel)">
        <title>Annotation of the Turnera subulata (Passifloraceae) Draft Genome Reveals the S-Locus Evolved after the Divergence of Turneroideae from Passifloroideae in a Stepwise Manner.</title>
        <authorList>
            <person name="Henning P.M."/>
            <person name="Roalson E.H."/>
            <person name="Mir W."/>
            <person name="McCubbin A.G."/>
            <person name="Shore J.S."/>
        </authorList>
    </citation>
    <scope>NUCLEOTIDE SEQUENCE</scope>
    <source>
        <strain evidence="5">F60SS</strain>
    </source>
</reference>
<dbReference type="Proteomes" id="UP001141552">
    <property type="component" value="Unassembled WGS sequence"/>
</dbReference>
<dbReference type="OrthoDB" id="418495at2759"/>
<evidence type="ECO:0000313" key="6">
    <source>
        <dbReference type="Proteomes" id="UP001141552"/>
    </source>
</evidence>
<evidence type="ECO:0000259" key="4">
    <source>
        <dbReference type="Pfam" id="PF14389"/>
    </source>
</evidence>
<dbReference type="Pfam" id="PF04784">
    <property type="entry name" value="DUF547"/>
    <property type="match status" value="1"/>
</dbReference>
<evidence type="ECO:0008006" key="7">
    <source>
        <dbReference type="Google" id="ProtNLM"/>
    </source>
</evidence>
<protein>
    <recommendedName>
        <fullName evidence="7">DUF547 domain-containing protein</fullName>
    </recommendedName>
</protein>
<reference evidence="5" key="1">
    <citation type="submission" date="2022-02" db="EMBL/GenBank/DDBJ databases">
        <authorList>
            <person name="Henning P.M."/>
            <person name="McCubbin A.G."/>
            <person name="Shore J.S."/>
        </authorList>
    </citation>
    <scope>NUCLEOTIDE SEQUENCE</scope>
    <source>
        <strain evidence="5">F60SS</strain>
        <tissue evidence="5">Leaves</tissue>
    </source>
</reference>
<feature type="region of interest" description="Disordered" evidence="2">
    <location>
        <begin position="90"/>
        <end position="120"/>
    </location>
</feature>
<evidence type="ECO:0000259" key="3">
    <source>
        <dbReference type="Pfam" id="PF04784"/>
    </source>
</evidence>
<name>A0A9Q0JEE5_9ROSI</name>
<feature type="non-terminal residue" evidence="5">
    <location>
        <position position="1"/>
    </location>
</feature>
<evidence type="ECO:0000256" key="2">
    <source>
        <dbReference type="SAM" id="MobiDB-lite"/>
    </source>
</evidence>
<feature type="compositionally biased region" description="Polar residues" evidence="2">
    <location>
        <begin position="254"/>
        <end position="266"/>
    </location>
</feature>
<organism evidence="5 6">
    <name type="scientific">Turnera subulata</name>
    <dbReference type="NCBI Taxonomy" id="218843"/>
    <lineage>
        <taxon>Eukaryota</taxon>
        <taxon>Viridiplantae</taxon>
        <taxon>Streptophyta</taxon>
        <taxon>Embryophyta</taxon>
        <taxon>Tracheophyta</taxon>
        <taxon>Spermatophyta</taxon>
        <taxon>Magnoliopsida</taxon>
        <taxon>eudicotyledons</taxon>
        <taxon>Gunneridae</taxon>
        <taxon>Pentapetalae</taxon>
        <taxon>rosids</taxon>
        <taxon>fabids</taxon>
        <taxon>Malpighiales</taxon>
        <taxon>Passifloraceae</taxon>
        <taxon>Turnera</taxon>
    </lineage>
</organism>
<keyword evidence="1" id="KW-0175">Coiled coil</keyword>
<keyword evidence="6" id="KW-1185">Reference proteome</keyword>
<feature type="compositionally biased region" description="Basic and acidic residues" evidence="2">
    <location>
        <begin position="105"/>
        <end position="120"/>
    </location>
</feature>
<feature type="domain" description="DUF547" evidence="3">
    <location>
        <begin position="454"/>
        <end position="580"/>
    </location>
</feature>
<sequence>KIMKAACLNDDTIPLTVKKATSQVSSNGPYLVVYRGNKSKGVLTLNAHTKLEVIILNSAAATWSHMDVRSLCGVLMRNIEMDSFNVEEDQISAKKRQNGSSWKRPPVDAQHRRSKSASERNLEISRAGVLHSIKKGQNETNMSPLPTFVYRAQSPLHHYPARVKDSTSSSQRASLEKDIEQLQLRLQEEKSMRLMLERAMGRVSSTLSPGHRHFATQTRELIAEIELLEEEVANREQHVLSLYRNIFENSVSRAPSQQSSGMSSPAHTKHTARKHPSIISSTFCSAKHFPLRPFQALVSMSDSGKKTSKANGTSILFSGKSQTHLHKTCPNQAKAHEKVLAHDSIPAVRTLKEHLHQCPSKLSEEMVRSMAAVYCWLRSTASVTSGKTRSPLLSKSSSNVVIPRRGIGESRSWSCKSMVEISWITTDKSQFSRASFAINNYRVLVEQLERVTVTQMENSAQLAFWINVYNALIMHVKYYMIMQAAYNIGGHIISANSIEQSIFGFHTPRVGKWLETILSTALRKKSGEEKQLISSKFGLPSPQPLACFALCTGAFSDPVLKVYTASGIIEELEAAKREFLQANVIVKKSRKVFLPKVLERFAKESSISSDDLLQWVTENVDKKLHDSIQKCIDRKSKKKVSHIVEWLPYSSSFRYVFAKELAEKPWWV</sequence>
<proteinExistence type="predicted"/>
<evidence type="ECO:0000313" key="5">
    <source>
        <dbReference type="EMBL" id="KAJ4838544.1"/>
    </source>
</evidence>
<accession>A0A9Q0JEE5</accession>
<dbReference type="PANTHER" id="PTHR23054:SF26">
    <property type="entry name" value="ELECTRON TRANSPORTER"/>
    <property type="match status" value="1"/>
</dbReference>
<dbReference type="AlphaFoldDB" id="A0A9Q0JEE5"/>
<dbReference type="PANTHER" id="PTHR23054">
    <property type="entry name" value="TERNARY COMPLEX FACTOR MIP1, LEUCINE-ZIPPER-RELATED"/>
    <property type="match status" value="1"/>
</dbReference>
<dbReference type="InterPro" id="IPR025757">
    <property type="entry name" value="MIP1_Leuzipper"/>
</dbReference>
<dbReference type="EMBL" id="JAKUCV010003525">
    <property type="protein sequence ID" value="KAJ4838544.1"/>
    <property type="molecule type" value="Genomic_DNA"/>
</dbReference>
<dbReference type="Pfam" id="PF14389">
    <property type="entry name" value="Lzipper-MIP1"/>
    <property type="match status" value="1"/>
</dbReference>
<comment type="caution">
    <text evidence="5">The sequence shown here is derived from an EMBL/GenBank/DDBJ whole genome shotgun (WGS) entry which is preliminary data.</text>
</comment>
<feature type="domain" description="Ternary complex factor MIP1 leucine-zipper" evidence="4">
    <location>
        <begin position="169"/>
        <end position="248"/>
    </location>
</feature>
<feature type="region of interest" description="Disordered" evidence="2">
    <location>
        <begin position="254"/>
        <end position="273"/>
    </location>
</feature>
<gene>
    <name evidence="5" type="ORF">Tsubulata_032875</name>
</gene>
<dbReference type="InterPro" id="IPR006869">
    <property type="entry name" value="DUF547"/>
</dbReference>
<evidence type="ECO:0000256" key="1">
    <source>
        <dbReference type="SAM" id="Coils"/>
    </source>
</evidence>
<feature type="coiled-coil region" evidence="1">
    <location>
        <begin position="172"/>
        <end position="238"/>
    </location>
</feature>